<evidence type="ECO:0000313" key="6">
    <source>
        <dbReference type="Proteomes" id="UP001530293"/>
    </source>
</evidence>
<feature type="compositionally biased region" description="Low complexity" evidence="4">
    <location>
        <begin position="204"/>
        <end position="237"/>
    </location>
</feature>
<comment type="similarity">
    <text evidence="3">Belongs to the WD repeat PROPPIN family.</text>
</comment>
<evidence type="ECO:0000256" key="2">
    <source>
        <dbReference type="ARBA" id="ARBA00022737"/>
    </source>
</evidence>
<dbReference type="AlphaFoldDB" id="A0ABD3M0F6"/>
<keyword evidence="6" id="KW-1185">Reference proteome</keyword>
<evidence type="ECO:0000313" key="5">
    <source>
        <dbReference type="EMBL" id="KAL3757488.1"/>
    </source>
</evidence>
<protein>
    <submittedName>
        <fullName evidence="5">Uncharacterized protein</fullName>
    </submittedName>
</protein>
<reference evidence="5 6" key="1">
    <citation type="submission" date="2024-10" db="EMBL/GenBank/DDBJ databases">
        <title>Updated reference genomes for cyclostephanoid diatoms.</title>
        <authorList>
            <person name="Roberts W.R."/>
            <person name="Alverson A.J."/>
        </authorList>
    </citation>
    <scope>NUCLEOTIDE SEQUENCE [LARGE SCALE GENOMIC DNA]</scope>
    <source>
        <strain evidence="5 6">AJA232-27</strain>
    </source>
</reference>
<feature type="region of interest" description="Disordered" evidence="4">
    <location>
        <begin position="710"/>
        <end position="741"/>
    </location>
</feature>
<gene>
    <name evidence="5" type="ORF">ACHAWU_000885</name>
</gene>
<dbReference type="Pfam" id="PF00400">
    <property type="entry name" value="WD40"/>
    <property type="match status" value="1"/>
</dbReference>
<feature type="compositionally biased region" description="Polar residues" evidence="4">
    <location>
        <begin position="121"/>
        <end position="145"/>
    </location>
</feature>
<dbReference type="GO" id="GO:0005737">
    <property type="term" value="C:cytoplasm"/>
    <property type="evidence" value="ECO:0007669"/>
    <property type="project" value="UniProtKB-ARBA"/>
</dbReference>
<feature type="compositionally biased region" description="Polar residues" evidence="4">
    <location>
        <begin position="1"/>
        <end position="27"/>
    </location>
</feature>
<accession>A0ABD3M0F6</accession>
<dbReference type="SMART" id="SM00320">
    <property type="entry name" value="WD40"/>
    <property type="match status" value="3"/>
</dbReference>
<dbReference type="Proteomes" id="UP001530293">
    <property type="component" value="Unassembled WGS sequence"/>
</dbReference>
<dbReference type="Gene3D" id="2.130.10.10">
    <property type="entry name" value="YVTN repeat-like/Quinoprotein amine dehydrogenase"/>
    <property type="match status" value="1"/>
</dbReference>
<feature type="compositionally biased region" description="Basic and acidic residues" evidence="4">
    <location>
        <begin position="34"/>
        <end position="45"/>
    </location>
</feature>
<sequence length="775" mass="80530">MTTEIPATKASSGSAVESTTATVNATQLGGGGDVDAKGPVDKKSAAVEAEGGLTVATGDDSAAAAATNGKNGEKIPSPGIKESAPPTDLSAVNATSATTSEAKTEVSSTSNTDATAELDVKTSNNNSSMTTKQSSNTVVVTSNPGNDKPTREATYEKANPSIITPATATAAASSTAPIPHSQKQHAPNPSPQAHAVQNAPPPQAHLAAALPPPQQQQHKAVPQAAAAPPPSQQQQVPTAHTTNPLTDSFDSDDYSDKNDTLLTMSFNQDGGCLAVGTGSGFRICNVYPYQETFRRNLGGVGSGGGNAVDGAGIAHIEMLYRTNLLALTGHSNSPIYPPNKVFLYDDHLQRPIGELSFRQKVLTTKLRRDRIVIVLRDRVYIYNFSDLALLDKVHTGDNPLGLVGISTDNGGVGGSTTGGVARADVALGSAANNSPQQRNNGLVLACPSTQRGQVRVELYGLRRTTFVNAHESALGALSLSVDGSLLATASERGTVIRLFDTRGVTVGGGCVGGNLNSDKTSTATPNVSSSIPLREFRRGVERATISCLTFSLDSNWLGCASDHGTVHIFQTHDPDGKDVTTSTDATAAASAKKSKSSSSMTGKAIRMLPRLVTSPKTFLVDGVQSYTQVRGVPHPHTCAFVPDREQTIAVAGMDDFGNGCLLLAEFGKPNYSSGGGSGGDARGESNKSSAVGDDSEAKRLGYHRFFKCKSPVSQSGSSSARRSRTKSKDGSSSKALADAVEGGAYIDDSPVDMRMNHISIGDENEDNFVPIDYNG</sequence>
<dbReference type="InterPro" id="IPR048720">
    <property type="entry name" value="PROPPIN"/>
</dbReference>
<feature type="compositionally biased region" description="Low complexity" evidence="4">
    <location>
        <begin position="160"/>
        <end position="179"/>
    </location>
</feature>
<name>A0ABD3M0F6_9STRA</name>
<dbReference type="InterPro" id="IPR015943">
    <property type="entry name" value="WD40/YVTN_repeat-like_dom_sf"/>
</dbReference>
<feature type="compositionally biased region" description="Polar residues" evidence="4">
    <location>
        <begin position="238"/>
        <end position="248"/>
    </location>
</feature>
<dbReference type="InterPro" id="IPR036322">
    <property type="entry name" value="WD40_repeat_dom_sf"/>
</dbReference>
<organism evidence="5 6">
    <name type="scientific">Discostella pseudostelligera</name>
    <dbReference type="NCBI Taxonomy" id="259834"/>
    <lineage>
        <taxon>Eukaryota</taxon>
        <taxon>Sar</taxon>
        <taxon>Stramenopiles</taxon>
        <taxon>Ochrophyta</taxon>
        <taxon>Bacillariophyta</taxon>
        <taxon>Coscinodiscophyceae</taxon>
        <taxon>Thalassiosirophycidae</taxon>
        <taxon>Stephanodiscales</taxon>
        <taxon>Stephanodiscaceae</taxon>
        <taxon>Discostella</taxon>
    </lineage>
</organism>
<evidence type="ECO:0000256" key="1">
    <source>
        <dbReference type="ARBA" id="ARBA00022574"/>
    </source>
</evidence>
<dbReference type="InterPro" id="IPR001680">
    <property type="entry name" value="WD40_rpt"/>
</dbReference>
<dbReference type="PANTHER" id="PTHR11227">
    <property type="entry name" value="WD-REPEAT PROTEIN INTERACTING WITH PHOSPHOINOSIDES WIPI -RELATED"/>
    <property type="match status" value="1"/>
</dbReference>
<feature type="compositionally biased region" description="Low complexity" evidence="4">
    <location>
        <begin position="94"/>
        <end position="110"/>
    </location>
</feature>
<dbReference type="SUPFAM" id="SSF50978">
    <property type="entry name" value="WD40 repeat-like"/>
    <property type="match status" value="1"/>
</dbReference>
<proteinExistence type="inferred from homology"/>
<feature type="compositionally biased region" description="Low complexity" evidence="4">
    <location>
        <begin position="710"/>
        <end position="720"/>
    </location>
</feature>
<keyword evidence="2" id="KW-0677">Repeat</keyword>
<dbReference type="EMBL" id="JALLBG020000264">
    <property type="protein sequence ID" value="KAL3757488.1"/>
    <property type="molecule type" value="Genomic_DNA"/>
</dbReference>
<keyword evidence="1" id="KW-0853">WD repeat</keyword>
<feature type="region of interest" description="Disordered" evidence="4">
    <location>
        <begin position="673"/>
        <end position="694"/>
    </location>
</feature>
<feature type="region of interest" description="Disordered" evidence="4">
    <location>
        <begin position="1"/>
        <end position="254"/>
    </location>
</feature>
<evidence type="ECO:0000256" key="3">
    <source>
        <dbReference type="ARBA" id="ARBA00025740"/>
    </source>
</evidence>
<dbReference type="Pfam" id="PF21032">
    <property type="entry name" value="PROPPIN"/>
    <property type="match status" value="1"/>
</dbReference>
<comment type="caution">
    <text evidence="5">The sequence shown here is derived from an EMBL/GenBank/DDBJ whole genome shotgun (WGS) entry which is preliminary data.</text>
</comment>
<evidence type="ECO:0000256" key="4">
    <source>
        <dbReference type="SAM" id="MobiDB-lite"/>
    </source>
</evidence>